<dbReference type="Proteomes" id="UP000036681">
    <property type="component" value="Unplaced"/>
</dbReference>
<organism evidence="2 3">
    <name type="scientific">Ascaris lumbricoides</name>
    <name type="common">Giant roundworm</name>
    <dbReference type="NCBI Taxonomy" id="6252"/>
    <lineage>
        <taxon>Eukaryota</taxon>
        <taxon>Metazoa</taxon>
        <taxon>Ecdysozoa</taxon>
        <taxon>Nematoda</taxon>
        <taxon>Chromadorea</taxon>
        <taxon>Rhabditida</taxon>
        <taxon>Spirurina</taxon>
        <taxon>Ascaridomorpha</taxon>
        <taxon>Ascaridoidea</taxon>
        <taxon>Ascarididae</taxon>
        <taxon>Ascaris</taxon>
    </lineage>
</organism>
<evidence type="ECO:0000256" key="1">
    <source>
        <dbReference type="SAM" id="SignalP"/>
    </source>
</evidence>
<keyword evidence="1" id="KW-0732">Signal</keyword>
<proteinExistence type="predicted"/>
<name>A0A0M3HVV9_ASCLU</name>
<reference evidence="3" key="1">
    <citation type="submission" date="2017-02" db="UniProtKB">
        <authorList>
            <consortium name="WormBaseParasite"/>
        </authorList>
    </citation>
    <scope>IDENTIFICATION</scope>
</reference>
<evidence type="ECO:0000313" key="3">
    <source>
        <dbReference type="WBParaSite" id="ALUE_0000716201-mRNA-1"/>
    </source>
</evidence>
<dbReference type="AlphaFoldDB" id="A0A0M3HVV9"/>
<feature type="chain" id="PRO_5005656640" evidence="1">
    <location>
        <begin position="24"/>
        <end position="48"/>
    </location>
</feature>
<sequence>MLVMMHSNIQYTFLLLFFLMSSAFPTVKIQTLNSAQRATSCCSCRTRR</sequence>
<dbReference type="WBParaSite" id="ALUE_0000716201-mRNA-1">
    <property type="protein sequence ID" value="ALUE_0000716201-mRNA-1"/>
    <property type="gene ID" value="ALUE_0000716201"/>
</dbReference>
<protein>
    <submittedName>
        <fullName evidence="3">Secreted protein</fullName>
    </submittedName>
</protein>
<feature type="signal peptide" evidence="1">
    <location>
        <begin position="1"/>
        <end position="23"/>
    </location>
</feature>
<keyword evidence="2" id="KW-1185">Reference proteome</keyword>
<evidence type="ECO:0000313" key="2">
    <source>
        <dbReference type="Proteomes" id="UP000036681"/>
    </source>
</evidence>
<accession>A0A0M3HVV9</accession>